<dbReference type="InterPro" id="IPR001242">
    <property type="entry name" value="Condensation_dom"/>
</dbReference>
<comment type="caution">
    <text evidence="6">The sequence shown here is derived from an EMBL/GenBank/DDBJ whole genome shotgun (WGS) entry which is preliminary data.</text>
</comment>
<dbReference type="Pfam" id="PF06508">
    <property type="entry name" value="QueC"/>
    <property type="match status" value="1"/>
</dbReference>
<dbReference type="GO" id="GO:0003824">
    <property type="term" value="F:catalytic activity"/>
    <property type="evidence" value="ECO:0007669"/>
    <property type="project" value="InterPro"/>
</dbReference>
<dbReference type="GO" id="GO:0005829">
    <property type="term" value="C:cytosol"/>
    <property type="evidence" value="ECO:0007669"/>
    <property type="project" value="TreeGrafter"/>
</dbReference>
<gene>
    <name evidence="6" type="ORF">CTER_2676</name>
</gene>
<evidence type="ECO:0000256" key="4">
    <source>
        <dbReference type="ARBA" id="ARBA00023194"/>
    </source>
</evidence>
<dbReference type="eggNOG" id="COG1020">
    <property type="taxonomic scope" value="Bacteria"/>
</dbReference>
<evidence type="ECO:0000259" key="5">
    <source>
        <dbReference type="PROSITE" id="PS50075"/>
    </source>
</evidence>
<sequence length="1104" mass="126977">MAGEVLKPNDLENWYSIFGDRIQLVNFYGASETTMIKMFYPIKSSDVKRKSIPIGKPIKGAKAVILDKNLNICNQGDIGEIYIRTPYRTLGYYKNPDLNKEKFIINPFNKDPNDLIYRTGDLGRLLESGDIEFLGRIDRQIKIRGIRVELGEIEKELSKFTGIKKCVVDFRNDSKNVEEKAKAEYCKKCGITTRFPEAVLDTVGYCKICNDYETYKSKAQSYFGTMGDLNSIFQNSKKDNKSEYDCILLFSGGKDSTFVLYKLIEMGLKVLAFTFDNGFISKTALNNIQNTVKELNIDHIIGTYDDMNKIFLEGLREESSVCNGCFKVLRILSTRLAYEKGIKYIVTGLSRGQIFELRLYDAFKQGILVSDEIEKRIFDQRVLYHGKDDYVSRVIGSDLLINKSMVQEIGLIDFYRYSDVTKEEIIEFLKSKSSYWNNPSDTGFCSSNCMINDVGIHIQRNERGYDNYTFPNSWDVRLGHTSIAEAKNESEGEVNLQKVQDILEKLGYNDTYRNKTYLKEYLVAYYTSDKQLNTHEIRAFMERSLPSYMIPTYFIEISKIPLNTNGKIAYNELPDPRKNIIKKYIAPRDETEVTLEKIWCEILGIDKVGINEDFLQIGGHSLNIMQLISKVTSEFNVEIPLSEIFKKATIEELGNFIKTTANKSNITINKNEICEYYPATVSQKRMYALSLIKGAGVVQNILFGVRIKGDINKERIQDIFRILIDRHEILRTHFEISNNEVVQVVHDHIDFNVNFVKAEKSEDEVIIDLIKPFNTDDLPLFRVNVIEVQKNEKILLLDMHHTISDGISIGIIAREFINLYKGKELPELRIQYKHYALWQEEGLKTGLFKKQEDYWLNLLGGEIPKISIPTDYPKKWIRSFKGDTITVHVGKELAFYIKNLATESGTTLYMLLLAVYNILLSKYTGQEDIIVGSISSGRHQMDLDNMVGMFLNNIVMRNKPAADKNFNDFLAEVKSNALATYENQDYPFELLVDKLGVKVGLGESPIFNTLFSLQNVPMPTETIDELTFEQVKNIRTNTSRQDISLLAYEQEDGIKLDFEYCSKLFNRVTIERMASDYLEILGQVLQDKNIRIDDIKLTEREVVL</sequence>
<evidence type="ECO:0000256" key="2">
    <source>
        <dbReference type="ARBA" id="ARBA00022450"/>
    </source>
</evidence>
<keyword evidence="4" id="KW-0045">Antibiotic biosynthesis</keyword>
<dbReference type="Gene3D" id="3.40.50.12780">
    <property type="entry name" value="N-terminal domain of ligase-like"/>
    <property type="match status" value="1"/>
</dbReference>
<dbReference type="PROSITE" id="PS50075">
    <property type="entry name" value="CARRIER"/>
    <property type="match status" value="1"/>
</dbReference>
<comment type="cofactor">
    <cofactor evidence="1">
        <name>pantetheine 4'-phosphate</name>
        <dbReference type="ChEBI" id="CHEBI:47942"/>
    </cofactor>
</comment>
<dbReference type="Pfam" id="PF00550">
    <property type="entry name" value="PP-binding"/>
    <property type="match status" value="1"/>
</dbReference>
<dbReference type="Pfam" id="PF00501">
    <property type="entry name" value="AMP-binding"/>
    <property type="match status" value="1"/>
</dbReference>
<dbReference type="InterPro" id="IPR023213">
    <property type="entry name" value="CAT-like_dom_sf"/>
</dbReference>
<evidence type="ECO:0000313" key="6">
    <source>
        <dbReference type="EMBL" id="EMS71441.1"/>
    </source>
</evidence>
<evidence type="ECO:0000256" key="1">
    <source>
        <dbReference type="ARBA" id="ARBA00001957"/>
    </source>
</evidence>
<dbReference type="SUPFAM" id="SSF52777">
    <property type="entry name" value="CoA-dependent acyltransferases"/>
    <property type="match status" value="2"/>
</dbReference>
<dbReference type="STRING" id="1195236.CTER_2676"/>
<dbReference type="GO" id="GO:0043041">
    <property type="term" value="P:amino acid activation for nonribosomal peptide biosynthetic process"/>
    <property type="evidence" value="ECO:0007669"/>
    <property type="project" value="TreeGrafter"/>
</dbReference>
<dbReference type="PROSITE" id="PS00012">
    <property type="entry name" value="PHOSPHOPANTETHEINE"/>
    <property type="match status" value="1"/>
</dbReference>
<dbReference type="GO" id="GO:0008610">
    <property type="term" value="P:lipid biosynthetic process"/>
    <property type="evidence" value="ECO:0007669"/>
    <property type="project" value="UniProtKB-ARBA"/>
</dbReference>
<dbReference type="Gene3D" id="3.30.559.10">
    <property type="entry name" value="Chloramphenicol acetyltransferase-like domain"/>
    <property type="match status" value="1"/>
</dbReference>
<proteinExistence type="predicted"/>
<dbReference type="CDD" id="cd19531">
    <property type="entry name" value="LCL_NRPS-like"/>
    <property type="match status" value="1"/>
</dbReference>
<dbReference type="InterPro" id="IPR006162">
    <property type="entry name" value="Ppantetheine_attach_site"/>
</dbReference>
<dbReference type="GO" id="GO:0017000">
    <property type="term" value="P:antibiotic biosynthetic process"/>
    <property type="evidence" value="ECO:0007669"/>
    <property type="project" value="UniProtKB-KW"/>
</dbReference>
<dbReference type="EMBL" id="AORV01000037">
    <property type="protein sequence ID" value="EMS71441.1"/>
    <property type="molecule type" value="Genomic_DNA"/>
</dbReference>
<reference evidence="6 7" key="1">
    <citation type="journal article" date="2013" name="Genome Announc.">
        <title>Draft Genome Sequence of the Cellulolytic, Mesophilic, Anaerobic Bacterium Clostridium termitidis Strain CT1112 (DSM 5398).</title>
        <authorList>
            <person name="Lal S."/>
            <person name="Ramachandran U."/>
            <person name="Zhang X."/>
            <person name="Munir R."/>
            <person name="Sparling R."/>
            <person name="Levin D.B."/>
        </authorList>
    </citation>
    <scope>NUCLEOTIDE SEQUENCE [LARGE SCALE GENOMIC DNA]</scope>
    <source>
        <strain evidence="6 7">CT1112</strain>
    </source>
</reference>
<dbReference type="GO" id="GO:0044550">
    <property type="term" value="P:secondary metabolite biosynthetic process"/>
    <property type="evidence" value="ECO:0007669"/>
    <property type="project" value="TreeGrafter"/>
</dbReference>
<evidence type="ECO:0000313" key="7">
    <source>
        <dbReference type="Proteomes" id="UP000014155"/>
    </source>
</evidence>
<evidence type="ECO:0000256" key="3">
    <source>
        <dbReference type="ARBA" id="ARBA00022553"/>
    </source>
</evidence>
<dbReference type="SUPFAM" id="SSF47336">
    <property type="entry name" value="ACP-like"/>
    <property type="match status" value="1"/>
</dbReference>
<organism evidence="6 7">
    <name type="scientific">Ruminiclostridium cellobioparum subsp. termitidis CT1112</name>
    <dbReference type="NCBI Taxonomy" id="1195236"/>
    <lineage>
        <taxon>Bacteria</taxon>
        <taxon>Bacillati</taxon>
        <taxon>Bacillota</taxon>
        <taxon>Clostridia</taxon>
        <taxon>Eubacteriales</taxon>
        <taxon>Oscillospiraceae</taxon>
        <taxon>Ruminiclostridium</taxon>
    </lineage>
</organism>
<dbReference type="SUPFAM" id="SSF56801">
    <property type="entry name" value="Acetyl-CoA synthetase-like"/>
    <property type="match status" value="1"/>
</dbReference>
<dbReference type="Gene3D" id="3.30.559.30">
    <property type="entry name" value="Nonribosomal peptide synthetase, condensation domain"/>
    <property type="match status" value="1"/>
</dbReference>
<dbReference type="FunFam" id="1.10.1200.10:FF:000005">
    <property type="entry name" value="Nonribosomal peptide synthetase 1"/>
    <property type="match status" value="1"/>
</dbReference>
<dbReference type="InterPro" id="IPR009081">
    <property type="entry name" value="PP-bd_ACP"/>
</dbReference>
<dbReference type="Pfam" id="PF00668">
    <property type="entry name" value="Condensation"/>
    <property type="match status" value="1"/>
</dbReference>
<keyword evidence="2" id="KW-0596">Phosphopantetheine</keyword>
<dbReference type="PANTHER" id="PTHR45527:SF1">
    <property type="entry name" value="FATTY ACID SYNTHASE"/>
    <property type="match status" value="1"/>
</dbReference>
<dbReference type="Gene3D" id="3.40.50.620">
    <property type="entry name" value="HUPs"/>
    <property type="match status" value="1"/>
</dbReference>
<dbReference type="PANTHER" id="PTHR45527">
    <property type="entry name" value="NONRIBOSOMAL PEPTIDE SYNTHETASE"/>
    <property type="match status" value="1"/>
</dbReference>
<accession>S0FM96</accession>
<dbReference type="Gene3D" id="3.30.300.30">
    <property type="match status" value="2"/>
</dbReference>
<name>S0FM96_RUMCE</name>
<feature type="domain" description="Carrier" evidence="5">
    <location>
        <begin position="586"/>
        <end position="661"/>
    </location>
</feature>
<protein>
    <submittedName>
        <fullName evidence="6">Non-ribosomal peptide synthetase</fullName>
    </submittedName>
</protein>
<dbReference type="InterPro" id="IPR042099">
    <property type="entry name" value="ANL_N_sf"/>
</dbReference>
<dbReference type="GO" id="GO:0031177">
    <property type="term" value="F:phosphopantetheine binding"/>
    <property type="evidence" value="ECO:0007669"/>
    <property type="project" value="TreeGrafter"/>
</dbReference>
<dbReference type="InterPro" id="IPR045851">
    <property type="entry name" value="AMP-bd_C_sf"/>
</dbReference>
<dbReference type="InterPro" id="IPR000873">
    <property type="entry name" value="AMP-dep_synth/lig_dom"/>
</dbReference>
<dbReference type="SUPFAM" id="SSF52402">
    <property type="entry name" value="Adenine nucleotide alpha hydrolases-like"/>
    <property type="match status" value="1"/>
</dbReference>
<dbReference type="AlphaFoldDB" id="S0FM96"/>
<dbReference type="InterPro" id="IPR018317">
    <property type="entry name" value="QueC"/>
</dbReference>
<dbReference type="Gene3D" id="1.10.1200.10">
    <property type="entry name" value="ACP-like"/>
    <property type="match status" value="1"/>
</dbReference>
<keyword evidence="7" id="KW-1185">Reference proteome</keyword>
<dbReference type="InterPro" id="IPR014729">
    <property type="entry name" value="Rossmann-like_a/b/a_fold"/>
</dbReference>
<dbReference type="Proteomes" id="UP000014155">
    <property type="component" value="Unassembled WGS sequence"/>
</dbReference>
<keyword evidence="3" id="KW-0597">Phosphoprotein</keyword>
<dbReference type="PATRIC" id="fig|1195236.3.peg.2996"/>
<dbReference type="InterPro" id="IPR036736">
    <property type="entry name" value="ACP-like_sf"/>
</dbReference>